<keyword evidence="4" id="KW-1185">Reference proteome</keyword>
<proteinExistence type="predicted"/>
<dbReference type="EMBL" id="KV424030">
    <property type="protein sequence ID" value="KZT53715.1"/>
    <property type="molecule type" value="Genomic_DNA"/>
</dbReference>
<dbReference type="InterPro" id="IPR003582">
    <property type="entry name" value="ShKT_dom"/>
</dbReference>
<evidence type="ECO:0000256" key="1">
    <source>
        <dbReference type="SAM" id="SignalP"/>
    </source>
</evidence>
<reference evidence="3 4" key="1">
    <citation type="journal article" date="2016" name="Mol. Biol. Evol.">
        <title>Comparative Genomics of Early-Diverging Mushroom-Forming Fungi Provides Insights into the Origins of Lignocellulose Decay Capabilities.</title>
        <authorList>
            <person name="Nagy L.G."/>
            <person name="Riley R."/>
            <person name="Tritt A."/>
            <person name="Adam C."/>
            <person name="Daum C."/>
            <person name="Floudas D."/>
            <person name="Sun H."/>
            <person name="Yadav J.S."/>
            <person name="Pangilinan J."/>
            <person name="Larsson K.H."/>
            <person name="Matsuura K."/>
            <person name="Barry K."/>
            <person name="Labutti K."/>
            <person name="Kuo R."/>
            <person name="Ohm R.A."/>
            <person name="Bhattacharya S.S."/>
            <person name="Shirouzu T."/>
            <person name="Yoshinaga Y."/>
            <person name="Martin F.M."/>
            <person name="Grigoriev I.V."/>
            <person name="Hibbett D.S."/>
        </authorList>
    </citation>
    <scope>NUCLEOTIDE SEQUENCE [LARGE SCALE GENOMIC DNA]</scope>
    <source>
        <strain evidence="3 4">HHB12733</strain>
    </source>
</reference>
<keyword evidence="1" id="KW-0732">Signal</keyword>
<name>A0A165DX11_9BASI</name>
<organism evidence="3 4">
    <name type="scientific">Calocera cornea HHB12733</name>
    <dbReference type="NCBI Taxonomy" id="1353952"/>
    <lineage>
        <taxon>Eukaryota</taxon>
        <taxon>Fungi</taxon>
        <taxon>Dikarya</taxon>
        <taxon>Basidiomycota</taxon>
        <taxon>Agaricomycotina</taxon>
        <taxon>Dacrymycetes</taxon>
        <taxon>Dacrymycetales</taxon>
        <taxon>Dacrymycetaceae</taxon>
        <taxon>Calocera</taxon>
    </lineage>
</organism>
<feature type="chain" id="PRO_5007856919" description="ShKT domain-containing protein" evidence="1">
    <location>
        <begin position="20"/>
        <end position="55"/>
    </location>
</feature>
<evidence type="ECO:0000313" key="4">
    <source>
        <dbReference type="Proteomes" id="UP000076842"/>
    </source>
</evidence>
<dbReference type="Proteomes" id="UP000076842">
    <property type="component" value="Unassembled WGS sequence"/>
</dbReference>
<protein>
    <recommendedName>
        <fullName evidence="2">ShKT domain-containing protein</fullName>
    </recommendedName>
</protein>
<evidence type="ECO:0000259" key="2">
    <source>
        <dbReference type="Pfam" id="PF01549"/>
    </source>
</evidence>
<dbReference type="Pfam" id="PF01549">
    <property type="entry name" value="ShK"/>
    <property type="match status" value="1"/>
</dbReference>
<sequence>MNFTALLTVALLAAVPALAGDHPDCAVWKKNGICTSKYYNDQIKAKLCPKACGYH</sequence>
<evidence type="ECO:0000313" key="3">
    <source>
        <dbReference type="EMBL" id="KZT53715.1"/>
    </source>
</evidence>
<dbReference type="Gene3D" id="1.10.10.1940">
    <property type="match status" value="1"/>
</dbReference>
<dbReference type="InParanoid" id="A0A165DX11"/>
<dbReference type="AlphaFoldDB" id="A0A165DX11"/>
<feature type="domain" description="ShKT" evidence="2">
    <location>
        <begin position="22"/>
        <end position="54"/>
    </location>
</feature>
<gene>
    <name evidence="3" type="ORF">CALCODRAFT_500750</name>
</gene>
<feature type="signal peptide" evidence="1">
    <location>
        <begin position="1"/>
        <end position="19"/>
    </location>
</feature>
<accession>A0A165DX11</accession>